<proteinExistence type="predicted"/>
<evidence type="ECO:0000313" key="1">
    <source>
        <dbReference type="EMBL" id="MFB9329917.1"/>
    </source>
</evidence>
<organism evidence="1 2">
    <name type="scientific">Paenibacillus aurantiacus</name>
    <dbReference type="NCBI Taxonomy" id="1936118"/>
    <lineage>
        <taxon>Bacteria</taxon>
        <taxon>Bacillati</taxon>
        <taxon>Bacillota</taxon>
        <taxon>Bacilli</taxon>
        <taxon>Bacillales</taxon>
        <taxon>Paenibacillaceae</taxon>
        <taxon>Paenibacillus</taxon>
    </lineage>
</organism>
<keyword evidence="2" id="KW-1185">Reference proteome</keyword>
<accession>A0ABV5L0R4</accession>
<sequence length="155" mass="17736">MTATTGESTVYTHRELAVSCYNAVWKYLDKKDRSADDEETMVHLCHSSFWHWTQVETVTKQNYSIGYWQLARVHAVIGEGETALRYADRCVAVGHEAELAPFYIGYGYEARARAYRVLRMPEEADAARREALAYAGLVADEEHQSWLLKDLEILA</sequence>
<comment type="caution">
    <text evidence="1">The sequence shown here is derived from an EMBL/GenBank/DDBJ whole genome shotgun (WGS) entry which is preliminary data.</text>
</comment>
<gene>
    <name evidence="1" type="ORF">ACFFSY_28585</name>
</gene>
<evidence type="ECO:0000313" key="2">
    <source>
        <dbReference type="Proteomes" id="UP001589747"/>
    </source>
</evidence>
<dbReference type="RefSeq" id="WP_377500621.1">
    <property type="nucleotide sequence ID" value="NZ_JBHMDO010000047.1"/>
</dbReference>
<protein>
    <submittedName>
        <fullName evidence="1">Uncharacterized protein</fullName>
    </submittedName>
</protein>
<dbReference type="Proteomes" id="UP001589747">
    <property type="component" value="Unassembled WGS sequence"/>
</dbReference>
<name>A0ABV5L0R4_9BACL</name>
<dbReference type="EMBL" id="JBHMDO010000047">
    <property type="protein sequence ID" value="MFB9329917.1"/>
    <property type="molecule type" value="Genomic_DNA"/>
</dbReference>
<reference evidence="1 2" key="1">
    <citation type="submission" date="2024-09" db="EMBL/GenBank/DDBJ databases">
        <authorList>
            <person name="Sun Q."/>
            <person name="Mori K."/>
        </authorList>
    </citation>
    <scope>NUCLEOTIDE SEQUENCE [LARGE SCALE GENOMIC DNA]</scope>
    <source>
        <strain evidence="1 2">TISTR 2452</strain>
    </source>
</reference>